<name>A0A803KY76_CHEQI</name>
<dbReference type="OMA" id="ICMLASE"/>
<sequence>MVVRNMEIKMPGDRHFDRIDILEIKIQISRKVGSQRAEKYFGLLDSFFGLKIGKSEFDKSCIAAIGRENISLHNRLIKSILQNACQSKTPPSKRSKLESPVVDKVANGYQRSCLQSLCRDVLPLSPRKGRTPCFRDRKSKDRPSPLGPHGKPNAVEACKDLGHKTLEQQSATELLSLGSRPIEVNSVEDGEEVDQAVISPGIHSRSPVTPPLGIPWNGKGNRKVISSLSSSSLSSSRIPVESCHGDGELPNTSSLRKPLEQKLEKEGLSVSPDCVNLLNNGLDTYLKRLIKPSLELASSRNGSKRQKMSAEGVHGLNGLWPVKYLQSPSMSSSVSLLDFRTAMELNPQVLGEDWPTQLEKVCLREFESGISDQFGEDMVG</sequence>
<reference evidence="2" key="1">
    <citation type="journal article" date="2017" name="Nature">
        <title>The genome of Chenopodium quinoa.</title>
        <authorList>
            <person name="Jarvis D.E."/>
            <person name="Ho Y.S."/>
            <person name="Lightfoot D.J."/>
            <person name="Schmoeckel S.M."/>
            <person name="Li B."/>
            <person name="Borm T.J.A."/>
            <person name="Ohyanagi H."/>
            <person name="Mineta K."/>
            <person name="Michell C.T."/>
            <person name="Saber N."/>
            <person name="Kharbatia N.M."/>
            <person name="Rupper R.R."/>
            <person name="Sharp A.R."/>
            <person name="Dally N."/>
            <person name="Boughton B.A."/>
            <person name="Woo Y.H."/>
            <person name="Gao G."/>
            <person name="Schijlen E.G.W.M."/>
            <person name="Guo X."/>
            <person name="Momin A.A."/>
            <person name="Negrao S."/>
            <person name="Al-Babili S."/>
            <person name="Gehring C."/>
            <person name="Roessner U."/>
            <person name="Jung C."/>
            <person name="Murphy K."/>
            <person name="Arold S.T."/>
            <person name="Gojobori T."/>
            <person name="van der Linden C.G."/>
            <person name="van Loo E.N."/>
            <person name="Jellen E.N."/>
            <person name="Maughan P.J."/>
            <person name="Tester M."/>
        </authorList>
    </citation>
    <scope>NUCLEOTIDE SEQUENCE [LARGE SCALE GENOMIC DNA]</scope>
    <source>
        <strain evidence="2">cv. PI 614886</strain>
    </source>
</reference>
<dbReference type="SMR" id="A0A803KY76"/>
<evidence type="ECO:0000313" key="3">
    <source>
        <dbReference type="Proteomes" id="UP000596660"/>
    </source>
</evidence>
<evidence type="ECO:0000256" key="1">
    <source>
        <dbReference type="SAM" id="MobiDB-lite"/>
    </source>
</evidence>
<dbReference type="PANTHER" id="PTHR21277:SF44">
    <property type="entry name" value="TRANSCRIPTIONAL REGULATOR OF RNA POLII, SAGA, SUBUNIT"/>
    <property type="match status" value="1"/>
</dbReference>
<gene>
    <name evidence="2" type="primary">LOC110682412</name>
</gene>
<dbReference type="GO" id="GO:0006357">
    <property type="term" value="P:regulation of transcription by RNA polymerase II"/>
    <property type="evidence" value="ECO:0007669"/>
    <property type="project" value="TreeGrafter"/>
</dbReference>
<reference evidence="2" key="2">
    <citation type="submission" date="2021-03" db="UniProtKB">
        <authorList>
            <consortium name="EnsemblPlants"/>
        </authorList>
    </citation>
    <scope>IDENTIFICATION</scope>
</reference>
<dbReference type="GO" id="GO:0000124">
    <property type="term" value="C:SAGA complex"/>
    <property type="evidence" value="ECO:0007669"/>
    <property type="project" value="TreeGrafter"/>
</dbReference>
<dbReference type="EnsemblPlants" id="AUR62003985-RA">
    <property type="protein sequence ID" value="AUR62003985-RA:cds"/>
    <property type="gene ID" value="AUR62003985"/>
</dbReference>
<dbReference type="OrthoDB" id="10264870at2759"/>
<evidence type="ECO:0000313" key="2">
    <source>
        <dbReference type="EnsemblPlants" id="AUR62003985-RA:cds"/>
    </source>
</evidence>
<organism evidence="2 3">
    <name type="scientific">Chenopodium quinoa</name>
    <name type="common">Quinoa</name>
    <dbReference type="NCBI Taxonomy" id="63459"/>
    <lineage>
        <taxon>Eukaryota</taxon>
        <taxon>Viridiplantae</taxon>
        <taxon>Streptophyta</taxon>
        <taxon>Embryophyta</taxon>
        <taxon>Tracheophyta</taxon>
        <taxon>Spermatophyta</taxon>
        <taxon>Magnoliopsida</taxon>
        <taxon>eudicotyledons</taxon>
        <taxon>Gunneridae</taxon>
        <taxon>Pentapetalae</taxon>
        <taxon>Caryophyllales</taxon>
        <taxon>Chenopodiaceae</taxon>
        <taxon>Chenopodioideae</taxon>
        <taxon>Atripliceae</taxon>
        <taxon>Chenopodium</taxon>
    </lineage>
</organism>
<feature type="region of interest" description="Disordered" evidence="1">
    <location>
        <begin position="129"/>
        <end position="155"/>
    </location>
</feature>
<feature type="compositionally biased region" description="Basic and acidic residues" evidence="1">
    <location>
        <begin position="133"/>
        <end position="143"/>
    </location>
</feature>
<dbReference type="Gramene" id="AUR62003985-RA">
    <property type="protein sequence ID" value="AUR62003985-RA:cds"/>
    <property type="gene ID" value="AUR62003985"/>
</dbReference>
<dbReference type="GeneID" id="110682412"/>
<feature type="region of interest" description="Disordered" evidence="1">
    <location>
        <begin position="236"/>
        <end position="255"/>
    </location>
</feature>
<dbReference type="GO" id="GO:0003713">
    <property type="term" value="F:transcription coactivator activity"/>
    <property type="evidence" value="ECO:0007669"/>
    <property type="project" value="TreeGrafter"/>
</dbReference>
<dbReference type="AlphaFoldDB" id="A0A803KY76"/>
<accession>A0A803KY76</accession>
<protein>
    <submittedName>
        <fullName evidence="2">Uncharacterized protein</fullName>
    </submittedName>
</protein>
<dbReference type="InterPro" id="IPR024738">
    <property type="entry name" value="Hfi1/Tada1"/>
</dbReference>
<keyword evidence="3" id="KW-1185">Reference proteome</keyword>
<dbReference type="KEGG" id="cqi:110682412"/>
<dbReference type="PANTHER" id="PTHR21277">
    <property type="entry name" value="TRANSCRIPTIONAL ADAPTER 1"/>
    <property type="match status" value="1"/>
</dbReference>
<proteinExistence type="predicted"/>
<dbReference type="RefSeq" id="XP_021714436.1">
    <property type="nucleotide sequence ID" value="XM_021858744.1"/>
</dbReference>
<dbReference type="Proteomes" id="UP000596660">
    <property type="component" value="Unplaced"/>
</dbReference>
<dbReference type="Pfam" id="PF12767">
    <property type="entry name" value="SAGA-Tad1"/>
    <property type="match status" value="1"/>
</dbReference>